<evidence type="ECO:0000256" key="1">
    <source>
        <dbReference type="SAM" id="MobiDB-lite"/>
    </source>
</evidence>
<feature type="non-terminal residue" evidence="2">
    <location>
        <position position="1"/>
    </location>
</feature>
<feature type="region of interest" description="Disordered" evidence="1">
    <location>
        <begin position="421"/>
        <end position="446"/>
    </location>
</feature>
<evidence type="ECO:0000313" key="3">
    <source>
        <dbReference type="Proteomes" id="UP001328107"/>
    </source>
</evidence>
<reference evidence="3" key="1">
    <citation type="submission" date="2022-10" db="EMBL/GenBank/DDBJ databases">
        <title>Genome assembly of Pristionchus species.</title>
        <authorList>
            <person name="Yoshida K."/>
            <person name="Sommer R.J."/>
        </authorList>
    </citation>
    <scope>NUCLEOTIDE SEQUENCE [LARGE SCALE GENOMIC DNA]</scope>
    <source>
        <strain evidence="3">RS5460</strain>
    </source>
</reference>
<evidence type="ECO:0000313" key="2">
    <source>
        <dbReference type="EMBL" id="GMR34539.1"/>
    </source>
</evidence>
<organism evidence="2 3">
    <name type="scientific">Pristionchus mayeri</name>
    <dbReference type="NCBI Taxonomy" id="1317129"/>
    <lineage>
        <taxon>Eukaryota</taxon>
        <taxon>Metazoa</taxon>
        <taxon>Ecdysozoa</taxon>
        <taxon>Nematoda</taxon>
        <taxon>Chromadorea</taxon>
        <taxon>Rhabditida</taxon>
        <taxon>Rhabditina</taxon>
        <taxon>Diplogasteromorpha</taxon>
        <taxon>Diplogasteroidea</taxon>
        <taxon>Neodiplogasteridae</taxon>
        <taxon>Pristionchus</taxon>
    </lineage>
</organism>
<gene>
    <name evidence="2" type="ORF">PMAYCL1PPCAC_04734</name>
</gene>
<accession>A0AAN4Z745</accession>
<proteinExistence type="predicted"/>
<dbReference type="EMBL" id="BTRK01000002">
    <property type="protein sequence ID" value="GMR34539.1"/>
    <property type="molecule type" value="Genomic_DNA"/>
</dbReference>
<name>A0AAN4Z745_9BILA</name>
<sequence>KKVRFCDAEDPRNTMRLYFMAASAEPKDPEQKFDHADDGYDIYRKDMPLTCMKEILVETVKQNEKYPPPKSADPTVVGNKLYHRQATMWNRAVAGSCTHDPDRRTSHNVYRAGPIAIPLRRRQDRIYTRATALMRRGDERKEEYTELEVSHRNYKIIRAIKPMLDKQIEKAWLPQLRLYLREAFECGFSRKLGTPRKIRSVANSGLSHLVFTDSLLDRVNTLRFPQTFFAIHQHPLNLSSSFRVLCNEVPLAKLLNIECFIFAYGFDEIIFQQQSPRTVAENVMHHVLAFEKLYFMALNLLRSRRRGPHAIARFCVFKLPLKGMDERIVPRIKSFNAQLENFAEYFKSEAEKENLDSYLPFHFKILEWETPEIVKETMELGDSELKERGRRGYRYNCIDSFARAAHFHCKMRTARKIRPGDREEFHHKRMQVDAPGLSKEDHDRIY</sequence>
<keyword evidence="3" id="KW-1185">Reference proteome</keyword>
<dbReference type="AlphaFoldDB" id="A0AAN4Z745"/>
<comment type="caution">
    <text evidence="2">The sequence shown here is derived from an EMBL/GenBank/DDBJ whole genome shotgun (WGS) entry which is preliminary data.</text>
</comment>
<protein>
    <submittedName>
        <fullName evidence="2">Uncharacterized protein</fullName>
    </submittedName>
</protein>
<dbReference type="Proteomes" id="UP001328107">
    <property type="component" value="Unassembled WGS sequence"/>
</dbReference>